<accession>A0A6G1HPU9</accession>
<dbReference type="Proteomes" id="UP000799640">
    <property type="component" value="Unassembled WGS sequence"/>
</dbReference>
<organism evidence="1 2">
    <name type="scientific">Trichodelitschia bisporula</name>
    <dbReference type="NCBI Taxonomy" id="703511"/>
    <lineage>
        <taxon>Eukaryota</taxon>
        <taxon>Fungi</taxon>
        <taxon>Dikarya</taxon>
        <taxon>Ascomycota</taxon>
        <taxon>Pezizomycotina</taxon>
        <taxon>Dothideomycetes</taxon>
        <taxon>Dothideomycetes incertae sedis</taxon>
        <taxon>Phaeotrichales</taxon>
        <taxon>Phaeotrichaceae</taxon>
        <taxon>Trichodelitschia</taxon>
    </lineage>
</organism>
<reference evidence="1" key="1">
    <citation type="journal article" date="2020" name="Stud. Mycol.">
        <title>101 Dothideomycetes genomes: a test case for predicting lifestyles and emergence of pathogens.</title>
        <authorList>
            <person name="Haridas S."/>
            <person name="Albert R."/>
            <person name="Binder M."/>
            <person name="Bloem J."/>
            <person name="Labutti K."/>
            <person name="Salamov A."/>
            <person name="Andreopoulos B."/>
            <person name="Baker S."/>
            <person name="Barry K."/>
            <person name="Bills G."/>
            <person name="Bluhm B."/>
            <person name="Cannon C."/>
            <person name="Castanera R."/>
            <person name="Culley D."/>
            <person name="Daum C."/>
            <person name="Ezra D."/>
            <person name="Gonzalez J."/>
            <person name="Henrissat B."/>
            <person name="Kuo A."/>
            <person name="Liang C."/>
            <person name="Lipzen A."/>
            <person name="Lutzoni F."/>
            <person name="Magnuson J."/>
            <person name="Mondo S."/>
            <person name="Nolan M."/>
            <person name="Ohm R."/>
            <person name="Pangilinan J."/>
            <person name="Park H.-J."/>
            <person name="Ramirez L."/>
            <person name="Alfaro M."/>
            <person name="Sun H."/>
            <person name="Tritt A."/>
            <person name="Yoshinaga Y."/>
            <person name="Zwiers L.-H."/>
            <person name="Turgeon B."/>
            <person name="Goodwin S."/>
            <person name="Spatafora J."/>
            <person name="Crous P."/>
            <person name="Grigoriev I."/>
        </authorList>
    </citation>
    <scope>NUCLEOTIDE SEQUENCE</scope>
    <source>
        <strain evidence="1">CBS 262.69</strain>
    </source>
</reference>
<gene>
    <name evidence="1" type="ORF">EJ06DRAFT_558447</name>
</gene>
<dbReference type="EMBL" id="ML996701">
    <property type="protein sequence ID" value="KAF2398040.1"/>
    <property type="molecule type" value="Genomic_DNA"/>
</dbReference>
<proteinExistence type="predicted"/>
<sequence length="119" mass="12986">MVKKSATPASEIPVLFNIINSARHELFIVSTGASYSDLTEEIERLMSSSPNCKEFMSQYKAEGGGKVAELKVVWGAQGRDPKIWPQTTIVTDDNCEAVLNMIERGGGVGRDVLQVKLAE</sequence>
<evidence type="ECO:0000313" key="1">
    <source>
        <dbReference type="EMBL" id="KAF2398040.1"/>
    </source>
</evidence>
<evidence type="ECO:0000313" key="2">
    <source>
        <dbReference type="Proteomes" id="UP000799640"/>
    </source>
</evidence>
<keyword evidence="2" id="KW-1185">Reference proteome</keyword>
<protein>
    <submittedName>
        <fullName evidence="1">Uncharacterized protein</fullName>
    </submittedName>
</protein>
<name>A0A6G1HPU9_9PEZI</name>
<dbReference type="OrthoDB" id="4415650at2759"/>
<dbReference type="AlphaFoldDB" id="A0A6G1HPU9"/>